<dbReference type="HOGENOM" id="CLU_813104_0_0_0"/>
<keyword evidence="1" id="KW-0614">Plasmid</keyword>
<geneLocation type="plasmid" evidence="1 2">
    <name>pDEIPR02</name>
</geneLocation>
<gene>
    <name evidence="1" type="ordered locus">Deipr_2476</name>
</gene>
<proteinExistence type="predicted"/>
<accession>F0RQN4</accession>
<reference evidence="1 2" key="2">
    <citation type="journal article" date="2012" name="Stand. Genomic Sci.">
        <title>Complete genome sequence of the orange-red pigmented, radioresistant Deinococcus proteolyticus type strain (MRP(T)).</title>
        <authorList>
            <person name="Copeland A."/>
            <person name="Zeytun A."/>
            <person name="Yassawong M."/>
            <person name="Nolan M."/>
            <person name="Lucas S."/>
            <person name="Hammon N."/>
            <person name="Deshpande S."/>
            <person name="Cheng J.F."/>
            <person name="Han C."/>
            <person name="Tapia R."/>
            <person name="Goodwin L.A."/>
            <person name="Pitluck S."/>
            <person name="Mavromatis K."/>
            <person name="Liolios K."/>
            <person name="Pagani I."/>
            <person name="Ivanova N."/>
            <person name="Mikhailova N."/>
            <person name="Pati A."/>
            <person name="Chen A."/>
            <person name="Palaniappan K."/>
            <person name="Land M."/>
            <person name="Hauser L."/>
            <person name="Jeffries C.D."/>
            <person name="Brambilla E.M."/>
            <person name="Rohde M."/>
            <person name="Sikorski J."/>
            <person name="Pukall R."/>
            <person name="Goker M."/>
            <person name="Detter J.C."/>
            <person name="Woyke T."/>
            <person name="Bristow J."/>
            <person name="Eisen J.A."/>
            <person name="Markowitz V."/>
            <person name="Hugenholtz P."/>
            <person name="Kyrpides N.C."/>
            <person name="Klenk H.P."/>
            <person name="Lapidus A."/>
        </authorList>
    </citation>
    <scope>NUCLEOTIDE SEQUENCE [LARGE SCALE GENOMIC DNA]</scope>
    <source>
        <strain evidence="2">ATCC 35074 / DSM 20540 / JCM 6276 / NBRC 101906 / NCIMB 13154 / VKM Ac-1939 / CCM 2703 / MRP</strain>
        <plasmid evidence="2">Plasmid pDEIPR02</plasmid>
    </source>
</reference>
<sequence>MEAAQHTEAQLQIQWNKKHFQASCTVGEDVYTAISHKSAQLGKNKRHKTKQDLVTQLTRHIGSKYHTAPPGLHRALLSALKQCRGRTGERSFHLTVRSGADVPIRCRIKLTTNKNKKSVTFGVRVKELGTGTVTLPHSSLQHPLCRRELDRIYTAVPLPAEQQELVTALLDGIRLREHTQLKDSGKLRQTDLPPARIHTDYSRQMNDPAFYWALTTSGLPEKITLWGKSEGKDGEAFAVQQAYVLCRYLNAELPIYCDDLNTAKRMRVHHIQRVHMAHRRVHQIAYNVQRTATGQTRRWPFHNLIHQLTEGLPGWTCIQCGGRTTLFGPDGMRIASWQERS</sequence>
<name>F0RQN4_DEIPM</name>
<reference evidence="2" key="1">
    <citation type="submission" date="2011-02" db="EMBL/GenBank/DDBJ databases">
        <title>The complete sequence of plasmid2 of Deinococcus proteolyticus DSM 20540.</title>
        <authorList>
            <consortium name="US DOE Joint Genome Institute (JGI-PGF)"/>
            <person name="Lucas S."/>
            <person name="Copeland A."/>
            <person name="Lapidus A."/>
            <person name="Bruce D."/>
            <person name="Goodwin L."/>
            <person name="Pitluck S."/>
            <person name="Kyrpides N."/>
            <person name="Mavromatis K."/>
            <person name="Pagani I."/>
            <person name="Ivanova N."/>
            <person name="Ovchinnikova G."/>
            <person name="Zeytun A."/>
            <person name="Detter J.C."/>
            <person name="Han C."/>
            <person name="Land M."/>
            <person name="Hauser L."/>
            <person name="Markowitz V."/>
            <person name="Cheng J.-F."/>
            <person name="Hugenholtz P."/>
            <person name="Woyke T."/>
            <person name="Wu D."/>
            <person name="Pukall R."/>
            <person name="Steenblock K."/>
            <person name="Brambilla E."/>
            <person name="Klenk H.-P."/>
            <person name="Eisen J.A."/>
        </authorList>
    </citation>
    <scope>NUCLEOTIDE SEQUENCE [LARGE SCALE GENOMIC DNA]</scope>
    <source>
        <strain evidence="2">ATCC 35074 / DSM 20540 / JCM 6276 / NBRC 101906 / NCIMB 13154 / VKM Ac-1939 / CCM 2703 / MRP</strain>
        <plasmid evidence="2">Plasmid pDEIPR02</plasmid>
    </source>
</reference>
<evidence type="ECO:0000313" key="1">
    <source>
        <dbReference type="EMBL" id="ADY27593.1"/>
    </source>
</evidence>
<dbReference type="Proteomes" id="UP000007718">
    <property type="component" value="Plasmid pDEIPR02"/>
</dbReference>
<dbReference type="AlphaFoldDB" id="F0RQN4"/>
<evidence type="ECO:0000313" key="2">
    <source>
        <dbReference type="Proteomes" id="UP000007718"/>
    </source>
</evidence>
<dbReference type="EMBL" id="CP002538">
    <property type="protein sequence ID" value="ADY27593.1"/>
    <property type="molecule type" value="Genomic_DNA"/>
</dbReference>
<organism evidence="1 2">
    <name type="scientific">Deinococcus proteolyticus (strain ATCC 35074 / DSM 20540 / JCM 6276 / NBRC 101906 / NCIMB 13154 / VKM Ac-1939 / CCM 2703 / MRP)</name>
    <dbReference type="NCBI Taxonomy" id="693977"/>
    <lineage>
        <taxon>Bacteria</taxon>
        <taxon>Thermotogati</taxon>
        <taxon>Deinococcota</taxon>
        <taxon>Deinococci</taxon>
        <taxon>Deinococcales</taxon>
        <taxon>Deinococcaceae</taxon>
        <taxon>Deinococcus</taxon>
    </lineage>
</organism>
<protein>
    <submittedName>
        <fullName evidence="1">Uncharacterized protein</fullName>
    </submittedName>
</protein>
<keyword evidence="2" id="KW-1185">Reference proteome</keyword>
<dbReference type="RefSeq" id="WP_013615947.1">
    <property type="nucleotide sequence ID" value="NC_015162.1"/>
</dbReference>
<dbReference type="KEGG" id="dpt:Deipr_2476"/>